<protein>
    <recommendedName>
        <fullName evidence="4">Ubiquitin-like protease family profile domain-containing protein</fullName>
    </recommendedName>
</protein>
<evidence type="ECO:0000256" key="3">
    <source>
        <dbReference type="ARBA" id="ARBA00022801"/>
    </source>
</evidence>
<comment type="caution">
    <text evidence="5">The sequence shown here is derived from an EMBL/GenBank/DDBJ whole genome shotgun (WGS) entry which is preliminary data.</text>
</comment>
<organism evidence="5 6">
    <name type="scientific">Mycena albidolilacea</name>
    <dbReference type="NCBI Taxonomy" id="1033008"/>
    <lineage>
        <taxon>Eukaryota</taxon>
        <taxon>Fungi</taxon>
        <taxon>Dikarya</taxon>
        <taxon>Basidiomycota</taxon>
        <taxon>Agaricomycotina</taxon>
        <taxon>Agaricomycetes</taxon>
        <taxon>Agaricomycetidae</taxon>
        <taxon>Agaricales</taxon>
        <taxon>Marasmiineae</taxon>
        <taxon>Mycenaceae</taxon>
        <taxon>Mycena</taxon>
    </lineage>
</organism>
<keyword evidence="3" id="KW-0378">Hydrolase</keyword>
<dbReference type="GO" id="GO:0008234">
    <property type="term" value="F:cysteine-type peptidase activity"/>
    <property type="evidence" value="ECO:0007669"/>
    <property type="project" value="InterPro"/>
</dbReference>
<accession>A0AAD6ZVK0</accession>
<dbReference type="AlphaFoldDB" id="A0AAD6ZVK0"/>
<evidence type="ECO:0000256" key="1">
    <source>
        <dbReference type="ARBA" id="ARBA00005234"/>
    </source>
</evidence>
<dbReference type="InterPro" id="IPR003653">
    <property type="entry name" value="Peptidase_C48_C"/>
</dbReference>
<sequence length="349" mass="39850">MNNTVNKVDWVAQGKFWESVPPRVKRMVAEYFTIPQELEFELLPSPHLSIAKMLDFPLPTQNNMIMATQPAQFFSINWPDITDKDLLIRTQGLPIPDSKTMHKLVACSRQSWLDGNQSVMYSHLGGNRDVWIPWCKAQEWVKNNKKIITKNPTHAALAKDTAVMLAMLPWELAKRGLSDSEPFHSLWRFLGTHWLSGSQMNDMVEILRYKINSDPELVKNTRVAGIELLPKILAAHRAADAGTYWTEQGLHWIRDRGDDLVQKNAALITSAHLGPVTDEQHWVSIVVDCLDEVVVHYGDSFATPIPEEMRAALRWWLGQHTPKDVRFTDLPIACQTDSFSCCFFIGFFL</sequence>
<evidence type="ECO:0000313" key="5">
    <source>
        <dbReference type="EMBL" id="KAJ7342480.1"/>
    </source>
</evidence>
<name>A0AAD6ZVK0_9AGAR</name>
<dbReference type="EMBL" id="JARIHO010000025">
    <property type="protein sequence ID" value="KAJ7342480.1"/>
    <property type="molecule type" value="Genomic_DNA"/>
</dbReference>
<proteinExistence type="inferred from homology"/>
<dbReference type="PROSITE" id="PS50600">
    <property type="entry name" value="ULP_PROTEASE"/>
    <property type="match status" value="1"/>
</dbReference>
<keyword evidence="2" id="KW-0645">Protease</keyword>
<keyword evidence="6" id="KW-1185">Reference proteome</keyword>
<gene>
    <name evidence="5" type="ORF">DFH08DRAFT_1012113</name>
</gene>
<evidence type="ECO:0000256" key="2">
    <source>
        <dbReference type="ARBA" id="ARBA00022670"/>
    </source>
</evidence>
<evidence type="ECO:0000259" key="4">
    <source>
        <dbReference type="PROSITE" id="PS50600"/>
    </source>
</evidence>
<feature type="domain" description="Ubiquitin-like protease family profile" evidence="4">
    <location>
        <begin position="147"/>
        <end position="349"/>
    </location>
</feature>
<dbReference type="SUPFAM" id="SSF54001">
    <property type="entry name" value="Cysteine proteinases"/>
    <property type="match status" value="1"/>
</dbReference>
<dbReference type="GO" id="GO:0006508">
    <property type="term" value="P:proteolysis"/>
    <property type="evidence" value="ECO:0007669"/>
    <property type="project" value="UniProtKB-KW"/>
</dbReference>
<dbReference type="InterPro" id="IPR038765">
    <property type="entry name" value="Papain-like_cys_pep_sf"/>
</dbReference>
<comment type="similarity">
    <text evidence="1">Belongs to the peptidase C48 family.</text>
</comment>
<dbReference type="Proteomes" id="UP001218218">
    <property type="component" value="Unassembled WGS sequence"/>
</dbReference>
<evidence type="ECO:0000313" key="6">
    <source>
        <dbReference type="Proteomes" id="UP001218218"/>
    </source>
</evidence>
<reference evidence="5" key="1">
    <citation type="submission" date="2023-03" db="EMBL/GenBank/DDBJ databases">
        <title>Massive genome expansion in bonnet fungi (Mycena s.s.) driven by repeated elements and novel gene families across ecological guilds.</title>
        <authorList>
            <consortium name="Lawrence Berkeley National Laboratory"/>
            <person name="Harder C.B."/>
            <person name="Miyauchi S."/>
            <person name="Viragh M."/>
            <person name="Kuo A."/>
            <person name="Thoen E."/>
            <person name="Andreopoulos B."/>
            <person name="Lu D."/>
            <person name="Skrede I."/>
            <person name="Drula E."/>
            <person name="Henrissat B."/>
            <person name="Morin E."/>
            <person name="Kohler A."/>
            <person name="Barry K."/>
            <person name="LaButti K."/>
            <person name="Morin E."/>
            <person name="Salamov A."/>
            <person name="Lipzen A."/>
            <person name="Mereny Z."/>
            <person name="Hegedus B."/>
            <person name="Baldrian P."/>
            <person name="Stursova M."/>
            <person name="Weitz H."/>
            <person name="Taylor A."/>
            <person name="Grigoriev I.V."/>
            <person name="Nagy L.G."/>
            <person name="Martin F."/>
            <person name="Kauserud H."/>
        </authorList>
    </citation>
    <scope>NUCLEOTIDE SEQUENCE</scope>
    <source>
        <strain evidence="5">CBHHK002</strain>
    </source>
</reference>
<dbReference type="GO" id="GO:0019783">
    <property type="term" value="F:ubiquitin-like protein peptidase activity"/>
    <property type="evidence" value="ECO:0007669"/>
    <property type="project" value="UniProtKB-ARBA"/>
</dbReference>